<accession>A0A4R8DJX9</accession>
<sequence>MLEDSSNLQSIKNNLKILNYFLHKNGLPIAEDYKIDTGLMETTILIPVFRGRDTTAGFIIDRIDLKLIFYHTTISDHVGRYIMDIHQLSNQR</sequence>
<comment type="caution">
    <text evidence="1">The sequence shown here is derived from an EMBL/GenBank/DDBJ whole genome shotgun (WGS) entry which is preliminary data.</text>
</comment>
<reference evidence="1 2" key="1">
    <citation type="submission" date="2019-03" db="EMBL/GenBank/DDBJ databases">
        <title>Genomic Encyclopedia of Type Strains, Phase IV (KMG-IV): sequencing the most valuable type-strain genomes for metagenomic binning, comparative biology and taxonomic classification.</title>
        <authorList>
            <person name="Goeker M."/>
        </authorList>
    </citation>
    <scope>NUCLEOTIDE SEQUENCE [LARGE SCALE GENOMIC DNA]</scope>
    <source>
        <strain evidence="1 2">DSM 100059</strain>
    </source>
</reference>
<dbReference type="AlphaFoldDB" id="A0A4R8DJX9"/>
<name>A0A4R8DJX9_9BACT</name>
<organism evidence="1 2">
    <name type="scientific">Dinghuibacter silviterrae</name>
    <dbReference type="NCBI Taxonomy" id="1539049"/>
    <lineage>
        <taxon>Bacteria</taxon>
        <taxon>Pseudomonadati</taxon>
        <taxon>Bacteroidota</taxon>
        <taxon>Chitinophagia</taxon>
        <taxon>Chitinophagales</taxon>
        <taxon>Chitinophagaceae</taxon>
        <taxon>Dinghuibacter</taxon>
    </lineage>
</organism>
<keyword evidence="2" id="KW-1185">Reference proteome</keyword>
<dbReference type="EMBL" id="SODV01000002">
    <property type="protein sequence ID" value="TDW97634.1"/>
    <property type="molecule type" value="Genomic_DNA"/>
</dbReference>
<evidence type="ECO:0000313" key="1">
    <source>
        <dbReference type="EMBL" id="TDW97634.1"/>
    </source>
</evidence>
<gene>
    <name evidence="1" type="ORF">EDB95_5485</name>
</gene>
<evidence type="ECO:0000313" key="2">
    <source>
        <dbReference type="Proteomes" id="UP000294498"/>
    </source>
</evidence>
<proteinExistence type="predicted"/>
<dbReference type="Proteomes" id="UP000294498">
    <property type="component" value="Unassembled WGS sequence"/>
</dbReference>
<protein>
    <submittedName>
        <fullName evidence="1">Uncharacterized protein</fullName>
    </submittedName>
</protein>